<dbReference type="GO" id="GO:0016874">
    <property type="term" value="F:ligase activity"/>
    <property type="evidence" value="ECO:0007669"/>
    <property type="project" value="UniProtKB-KW"/>
</dbReference>
<sequence length="161" mass="18058">MYSLNAPLPSRVTEVAADLRDDLPSGVRPRRRPTLVVKRLGEGDHRDLTTRCRTLLADAPACAARLAGLDAFDAPTGPVTHLVVESPGLRRLHDRLCESFDPIEGIEGTDYVPHVTLGRGGDSREVRRFCEWPVEGVEWRIDDLWLWHADYRERVSVIPLG</sequence>
<keyword evidence="2" id="KW-1185">Reference proteome</keyword>
<dbReference type="Proteomes" id="UP001596406">
    <property type="component" value="Unassembled WGS sequence"/>
</dbReference>
<accession>A0ABD5UF58</accession>
<dbReference type="EMBL" id="JBHSXM010000001">
    <property type="protein sequence ID" value="MFC6837429.1"/>
    <property type="molecule type" value="Genomic_DNA"/>
</dbReference>
<reference evidence="1 2" key="1">
    <citation type="journal article" date="2019" name="Int. J. Syst. Evol. Microbiol.">
        <title>The Global Catalogue of Microorganisms (GCM) 10K type strain sequencing project: providing services to taxonomists for standard genome sequencing and annotation.</title>
        <authorList>
            <consortium name="The Broad Institute Genomics Platform"/>
            <consortium name="The Broad Institute Genome Sequencing Center for Infectious Disease"/>
            <person name="Wu L."/>
            <person name="Ma J."/>
        </authorList>
    </citation>
    <scope>NUCLEOTIDE SEQUENCE [LARGE SCALE GENOMIC DNA]</scope>
    <source>
        <strain evidence="1 2">PSRA2</strain>
    </source>
</reference>
<name>A0ABD5UF58_9EURY</name>
<dbReference type="Pfam" id="PF13563">
    <property type="entry name" value="2_5_RNA_ligase2"/>
    <property type="match status" value="1"/>
</dbReference>
<dbReference type="RefSeq" id="WP_304449094.1">
    <property type="nucleotide sequence ID" value="NZ_JARRAH010000001.1"/>
</dbReference>
<dbReference type="InterPro" id="IPR009097">
    <property type="entry name" value="Cyclic_Pdiesterase"/>
</dbReference>
<evidence type="ECO:0000313" key="2">
    <source>
        <dbReference type="Proteomes" id="UP001596406"/>
    </source>
</evidence>
<comment type="caution">
    <text evidence="1">The sequence shown here is derived from an EMBL/GenBank/DDBJ whole genome shotgun (WGS) entry which is preliminary data.</text>
</comment>
<proteinExistence type="predicted"/>
<keyword evidence="1" id="KW-0436">Ligase</keyword>
<dbReference type="Gene3D" id="3.90.1140.10">
    <property type="entry name" value="Cyclic phosphodiesterase"/>
    <property type="match status" value="1"/>
</dbReference>
<evidence type="ECO:0000313" key="1">
    <source>
        <dbReference type="EMBL" id="MFC6837429.1"/>
    </source>
</evidence>
<dbReference type="AlphaFoldDB" id="A0ABD5UF58"/>
<protein>
    <submittedName>
        <fullName evidence="1">2'-5' RNA ligase family protein</fullName>
    </submittedName>
</protein>
<gene>
    <name evidence="1" type="ORF">ACFQHK_13020</name>
</gene>
<organism evidence="1 2">
    <name type="scientific">Halomarina ordinaria</name>
    <dbReference type="NCBI Taxonomy" id="3033939"/>
    <lineage>
        <taxon>Archaea</taxon>
        <taxon>Methanobacteriati</taxon>
        <taxon>Methanobacteriota</taxon>
        <taxon>Stenosarchaea group</taxon>
        <taxon>Halobacteria</taxon>
        <taxon>Halobacteriales</taxon>
        <taxon>Natronomonadaceae</taxon>
        <taxon>Halomarina</taxon>
    </lineage>
</organism>
<dbReference type="SUPFAM" id="SSF55144">
    <property type="entry name" value="LigT-like"/>
    <property type="match status" value="1"/>
</dbReference>